<feature type="transmembrane region" description="Helical" evidence="2">
    <location>
        <begin position="884"/>
        <end position="910"/>
    </location>
</feature>
<gene>
    <name evidence="3" type="ORF">ACEZDE_28510</name>
</gene>
<feature type="region of interest" description="Disordered" evidence="1">
    <location>
        <begin position="453"/>
        <end position="481"/>
    </location>
</feature>
<feature type="region of interest" description="Disordered" evidence="1">
    <location>
        <begin position="609"/>
        <end position="637"/>
    </location>
</feature>
<accession>A0ABV6W480</accession>
<evidence type="ECO:0000256" key="2">
    <source>
        <dbReference type="SAM" id="Phobius"/>
    </source>
</evidence>
<dbReference type="Proteomes" id="UP001592531">
    <property type="component" value="Unassembled WGS sequence"/>
</dbReference>
<protein>
    <recommendedName>
        <fullName evidence="5">ABC transporter permease</fullName>
    </recommendedName>
</protein>
<feature type="transmembrane region" description="Helical" evidence="2">
    <location>
        <begin position="563"/>
        <end position="584"/>
    </location>
</feature>
<organism evidence="3 4">
    <name type="scientific">Streptacidiphilus cavernicola</name>
    <dbReference type="NCBI Taxonomy" id="3342716"/>
    <lineage>
        <taxon>Bacteria</taxon>
        <taxon>Bacillati</taxon>
        <taxon>Actinomycetota</taxon>
        <taxon>Actinomycetes</taxon>
        <taxon>Kitasatosporales</taxon>
        <taxon>Streptomycetaceae</taxon>
        <taxon>Streptacidiphilus</taxon>
    </lineage>
</organism>
<feature type="compositionally biased region" description="Gly residues" evidence="1">
    <location>
        <begin position="471"/>
        <end position="481"/>
    </location>
</feature>
<keyword evidence="4" id="KW-1185">Reference proteome</keyword>
<sequence>MNRGAVSARLVRREARGDLPLLACLALLVAVLTALCALGPALAGRQEDRALRQRLATAQAQAPLLSVSTQPVSHPFEDPTAPVPPPTATVLAAGPRLTASLGGPLARSLSVSGGGFDYAAAALTTPRPPDRTVADTKLTLSHLADTASRLRFPTGRAPADRTPSGTLPQIALSQDTAQALGVRTGSRLDLSFPGAPHQAFTVSGVFVPMQSADGFWQQQSTLVQPLRYPEESKAGTVLAVRGLVGTDAADLLTRDDVDSPLLTWPVRVDLGPAAVSRASTLTGPLATLAADLNARQCHGTDQGTGQPSCMVGGLETSGFLVPDGLSPLLATFAAEDAQARTVGTFAVASLVAVALATAAVAIRLLLRRREAELRLQRARGASTARLVLLRGAVAWPVVLVSAGAGWAAGSALAPAGTSGAPRPGAAVAVTVAAMLLLPLLTWSAVREGRSAGASRARGPAADGRLADGRRGGGLGGEPRGGGSRRVVLELTVLLAAVAGVLALRTQGADGELSAVPVLVALAAVLVLLRLYPLVLRLLTRRLRRGGGLLAFVGMSRAARDASATGLALFVLVLTLGTAVFGGLVQRTIADGAEAGAAWSSGGVDATALAAGTATPTPDGTGPGTSTSTSTGTATAPGTGIRSAVEQLRSLTLVGQADGAGISSVAVVTLDPARLAALSPATAATPLVRALLSDLSTAPRTLADGTVQLPFVATPGLRAREHTGGFTAAYQAYGKPSVHLVLQPAGSLTDAELRDPLLGPITEQIAPGTPLLITTAAVAPILPAQSSGSTAVLLGDPSGTAGPSALRTAGVRALGPSAQVRVRSQALSALRQDGLTRGVGAVYAGCTALAVLFGLLAVALELVLTSAERSRTSSYLRTLGLGSRAAATLHLLQLVPFAVAAAVGGVLLGLLEPRLMGSSLNLRQFTGGPVQPALSTDYRLTLALGAGLALLVLGAAVVETAVTRGRRLGAVLRLGQS</sequence>
<keyword evidence="2" id="KW-1133">Transmembrane helix</keyword>
<proteinExistence type="predicted"/>
<reference evidence="3 4" key="1">
    <citation type="submission" date="2024-09" db="EMBL/GenBank/DDBJ databases">
        <authorList>
            <person name="Lee S.D."/>
        </authorList>
    </citation>
    <scope>NUCLEOTIDE SEQUENCE [LARGE SCALE GENOMIC DNA]</scope>
    <source>
        <strain evidence="3 4">N8-3</strain>
    </source>
</reference>
<comment type="caution">
    <text evidence="3">The sequence shown here is derived from an EMBL/GenBank/DDBJ whole genome shotgun (WGS) entry which is preliminary data.</text>
</comment>
<feature type="region of interest" description="Disordered" evidence="1">
    <location>
        <begin position="66"/>
        <end position="89"/>
    </location>
</feature>
<feature type="transmembrane region" description="Helical" evidence="2">
    <location>
        <begin position="937"/>
        <end position="957"/>
    </location>
</feature>
<dbReference type="EMBL" id="JBHFAB010000027">
    <property type="protein sequence ID" value="MFC1420553.1"/>
    <property type="molecule type" value="Genomic_DNA"/>
</dbReference>
<evidence type="ECO:0008006" key="5">
    <source>
        <dbReference type="Google" id="ProtNLM"/>
    </source>
</evidence>
<keyword evidence="2" id="KW-0472">Membrane</keyword>
<evidence type="ECO:0000313" key="4">
    <source>
        <dbReference type="Proteomes" id="UP001592531"/>
    </source>
</evidence>
<evidence type="ECO:0000313" key="3">
    <source>
        <dbReference type="EMBL" id="MFC1420553.1"/>
    </source>
</evidence>
<feature type="transmembrane region" description="Helical" evidence="2">
    <location>
        <begin position="345"/>
        <end position="366"/>
    </location>
</feature>
<feature type="transmembrane region" description="Helical" evidence="2">
    <location>
        <begin position="425"/>
        <end position="445"/>
    </location>
</feature>
<feature type="transmembrane region" description="Helical" evidence="2">
    <location>
        <begin position="486"/>
        <end position="503"/>
    </location>
</feature>
<dbReference type="RefSeq" id="WP_380542009.1">
    <property type="nucleotide sequence ID" value="NZ_JBHFAB010000027.1"/>
</dbReference>
<feature type="transmembrane region" description="Helical" evidence="2">
    <location>
        <begin position="387"/>
        <end position="413"/>
    </location>
</feature>
<feature type="transmembrane region" description="Helical" evidence="2">
    <location>
        <begin position="840"/>
        <end position="863"/>
    </location>
</feature>
<feature type="compositionally biased region" description="Low complexity" evidence="1">
    <location>
        <begin position="453"/>
        <end position="463"/>
    </location>
</feature>
<evidence type="ECO:0000256" key="1">
    <source>
        <dbReference type="SAM" id="MobiDB-lite"/>
    </source>
</evidence>
<feature type="transmembrane region" description="Helical" evidence="2">
    <location>
        <begin position="515"/>
        <end position="534"/>
    </location>
</feature>
<name>A0ABV6W480_9ACTN</name>
<keyword evidence="2" id="KW-0812">Transmembrane</keyword>